<gene>
    <name evidence="1" type="ORF">EYS09_09305</name>
</gene>
<name>A0A4Q9HZC2_STRKA</name>
<dbReference type="Proteomes" id="UP000292452">
    <property type="component" value="Unassembled WGS sequence"/>
</dbReference>
<dbReference type="EMBL" id="SIXH01000058">
    <property type="protein sequence ID" value="TBO59959.1"/>
    <property type="molecule type" value="Genomic_DNA"/>
</dbReference>
<evidence type="ECO:0000313" key="1">
    <source>
        <dbReference type="EMBL" id="TBO59959.1"/>
    </source>
</evidence>
<organism evidence="1 2">
    <name type="scientific">Streptomyces kasugaensis</name>
    <dbReference type="NCBI Taxonomy" id="1946"/>
    <lineage>
        <taxon>Bacteria</taxon>
        <taxon>Bacillati</taxon>
        <taxon>Actinomycetota</taxon>
        <taxon>Actinomycetes</taxon>
        <taxon>Kitasatosporales</taxon>
        <taxon>Streptomycetaceae</taxon>
        <taxon>Streptomyces</taxon>
    </lineage>
</organism>
<reference evidence="1 2" key="1">
    <citation type="submission" date="2019-02" db="EMBL/GenBank/DDBJ databases">
        <title>Draft Genome Sequence of Streptomyces sp. AM-2504, identified by 16S rRNA comparative analysis as a Streptomyces Kasugaensis strain.</title>
        <authorList>
            <person name="Napolioni V."/>
            <person name="Giuliodori A.M."/>
            <person name="Spurio R."/>
            <person name="Fabbretti A."/>
        </authorList>
    </citation>
    <scope>NUCLEOTIDE SEQUENCE [LARGE SCALE GENOMIC DNA]</scope>
    <source>
        <strain evidence="1 2">AM-2504</strain>
    </source>
</reference>
<comment type="caution">
    <text evidence="1">The sequence shown here is derived from an EMBL/GenBank/DDBJ whole genome shotgun (WGS) entry which is preliminary data.</text>
</comment>
<accession>A0A4Q9HZC2</accession>
<keyword evidence="2" id="KW-1185">Reference proteome</keyword>
<evidence type="ECO:0000313" key="2">
    <source>
        <dbReference type="Proteomes" id="UP000292452"/>
    </source>
</evidence>
<dbReference type="AlphaFoldDB" id="A0A4Q9HZC2"/>
<protein>
    <submittedName>
        <fullName evidence="1">Uncharacterized protein</fullName>
    </submittedName>
</protein>
<proteinExistence type="predicted"/>
<dbReference type="RefSeq" id="WP_131122863.1">
    <property type="nucleotide sequence ID" value="NZ_SIXH01000058.1"/>
</dbReference>
<sequence>MTAARVSSAVMTHPVRKAQAEELSARLGLGGLAMDPDPDGAPSALRTALVAWSAVSDTATHHLVVQDDVAAPPELLDLVAGSVARFADDALIFYTNWHARNGAAARLAALAGAGWVRAVPEEFAPTLAICLPVGTAEEFREFARDSTERHDDELMAAFLRKAGRAGLLAVPSVVEHIGTSSINGHASQGVRRAVCPVGATDARPLLCHGWVLEELDWLPYMRYGEGYLRLAGQERAADPRRHLRWQEAMPATGLTEGRVRDIARRERPAESAVEVGRLFGAAFAEELWIHCLLLGRQAEDAARRHAAHSAGTRARTGHVAERLRAAAVSTVGLAGLPPERRPDVLPAHTELLTAYAWSAIRCGSLLLGSDEGGDGGGA</sequence>